<dbReference type="Gene3D" id="3.30.2310.20">
    <property type="entry name" value="RelE-like"/>
    <property type="match status" value="1"/>
</dbReference>
<evidence type="ECO:0000256" key="1">
    <source>
        <dbReference type="ARBA" id="ARBA00022649"/>
    </source>
</evidence>
<evidence type="ECO:0000313" key="2">
    <source>
        <dbReference type="EMBL" id="MEQ2454544.1"/>
    </source>
</evidence>
<proteinExistence type="predicted"/>
<dbReference type="SUPFAM" id="SSF143011">
    <property type="entry name" value="RelE-like"/>
    <property type="match status" value="1"/>
</dbReference>
<evidence type="ECO:0000313" key="3">
    <source>
        <dbReference type="Proteomes" id="UP001482186"/>
    </source>
</evidence>
<organism evidence="2 3">
    <name type="scientific">Coprococcus ammoniilyticus</name>
    <dbReference type="NCBI Taxonomy" id="2981785"/>
    <lineage>
        <taxon>Bacteria</taxon>
        <taxon>Bacillati</taxon>
        <taxon>Bacillota</taxon>
        <taxon>Clostridia</taxon>
        <taxon>Lachnospirales</taxon>
        <taxon>Lachnospiraceae</taxon>
        <taxon>Coprococcus</taxon>
    </lineage>
</organism>
<dbReference type="InterPro" id="IPR007712">
    <property type="entry name" value="RelE/ParE_toxin"/>
</dbReference>
<keyword evidence="1" id="KW-1277">Toxin-antitoxin system</keyword>
<keyword evidence="3" id="KW-1185">Reference proteome</keyword>
<gene>
    <name evidence="2" type="ORF">AAAT04_10885</name>
</gene>
<dbReference type="EMBL" id="JBBNFM010000008">
    <property type="protein sequence ID" value="MEQ2454544.1"/>
    <property type="molecule type" value="Genomic_DNA"/>
</dbReference>
<comment type="caution">
    <text evidence="2">The sequence shown here is derived from an EMBL/GenBank/DDBJ whole genome shotgun (WGS) entry which is preliminary data.</text>
</comment>
<reference evidence="2 3" key="1">
    <citation type="submission" date="2024-04" db="EMBL/GenBank/DDBJ databases">
        <title>Human intestinal bacterial collection.</title>
        <authorList>
            <person name="Pauvert C."/>
            <person name="Hitch T.C.A."/>
            <person name="Clavel T."/>
        </authorList>
    </citation>
    <scope>NUCLEOTIDE SEQUENCE [LARGE SCALE GENOMIC DNA]</scope>
    <source>
        <strain evidence="2 3">CLA-AA-H141</strain>
    </source>
</reference>
<dbReference type="RefSeq" id="WP_117784680.1">
    <property type="nucleotide sequence ID" value="NZ_JAOQJS010000001.1"/>
</dbReference>
<dbReference type="Proteomes" id="UP001482186">
    <property type="component" value="Unassembled WGS sequence"/>
</dbReference>
<dbReference type="Pfam" id="PF05016">
    <property type="entry name" value="ParE_toxin"/>
    <property type="match status" value="1"/>
</dbReference>
<dbReference type="InterPro" id="IPR035093">
    <property type="entry name" value="RelE/ParE_toxin_dom_sf"/>
</dbReference>
<name>A0ABV1EIY1_9FIRM</name>
<accession>A0ABV1EIY1</accession>
<sequence length="117" mass="13834">MQQYTIRMSKLSEQDLESAGDYIAYKLLNPTTAVNTMQGIRKTINTLQLFPECHELDEDVELAGLSVRKIYYKRYKIFYIIDQYNKIINIIRILHKLEKSKTWIYQTLTNGEDNNHA</sequence>
<protein>
    <submittedName>
        <fullName evidence="2">Type II toxin-antitoxin system RelE/ParE family toxin</fullName>
    </submittedName>
</protein>